<reference evidence="7" key="1">
    <citation type="submission" date="2019-08" db="EMBL/GenBank/DDBJ databases">
        <title>The genome of the North American firefly Photinus pyralis.</title>
        <authorList>
            <consortium name="Photinus pyralis genome working group"/>
            <person name="Fallon T.R."/>
            <person name="Sander Lower S.E."/>
            <person name="Weng J.-K."/>
        </authorList>
    </citation>
    <scope>NUCLEOTIDE SEQUENCE</scope>
    <source>
        <strain evidence="7">TRF0915ILg1</strain>
        <tissue evidence="7">Whole body</tissue>
    </source>
</reference>
<dbReference type="InterPro" id="IPR050339">
    <property type="entry name" value="CC_SR_Kinase"/>
</dbReference>
<dbReference type="GO" id="GO:0004694">
    <property type="term" value="F:eukaryotic translation initiation factor 2alpha kinase activity"/>
    <property type="evidence" value="ECO:0007669"/>
    <property type="project" value="TreeGrafter"/>
</dbReference>
<keyword evidence="1" id="KW-0808">Transferase</keyword>
<evidence type="ECO:0000256" key="4">
    <source>
        <dbReference type="ARBA" id="ARBA00022840"/>
    </source>
</evidence>
<dbReference type="Gene3D" id="1.10.510.10">
    <property type="entry name" value="Transferase(Phosphotransferase) domain 1"/>
    <property type="match status" value="2"/>
</dbReference>
<evidence type="ECO:0000256" key="5">
    <source>
        <dbReference type="PROSITE-ProRule" id="PRU10141"/>
    </source>
</evidence>
<feature type="domain" description="Protein kinase" evidence="6">
    <location>
        <begin position="288"/>
        <end position="653"/>
    </location>
</feature>
<keyword evidence="4 5" id="KW-0067">ATP-binding</keyword>
<dbReference type="Gene3D" id="3.30.930.10">
    <property type="entry name" value="Bira Bifunctional Protein, Domain 2"/>
    <property type="match status" value="1"/>
</dbReference>
<keyword evidence="2 5" id="KW-0547">Nucleotide-binding</keyword>
<gene>
    <name evidence="7" type="ORF">ILUMI_05634</name>
</gene>
<accession>A0A8K0D6Y0</accession>
<dbReference type="Proteomes" id="UP000801492">
    <property type="component" value="Unassembled WGS sequence"/>
</dbReference>
<dbReference type="InterPro" id="IPR011009">
    <property type="entry name" value="Kinase-like_dom_sf"/>
</dbReference>
<protein>
    <recommendedName>
        <fullName evidence="6">Protein kinase domain-containing protein</fullName>
    </recommendedName>
</protein>
<dbReference type="SUPFAM" id="SSF56112">
    <property type="entry name" value="Protein kinase-like (PK-like)"/>
    <property type="match status" value="2"/>
</dbReference>
<dbReference type="AlphaFoldDB" id="A0A8K0D6Y0"/>
<dbReference type="OrthoDB" id="6778822at2759"/>
<dbReference type="EMBL" id="VTPC01002113">
    <property type="protein sequence ID" value="KAF2900563.1"/>
    <property type="molecule type" value="Genomic_DNA"/>
</dbReference>
<comment type="caution">
    <text evidence="7">The sequence shown here is derived from an EMBL/GenBank/DDBJ whole genome shotgun (WGS) entry which is preliminary data.</text>
</comment>
<evidence type="ECO:0000259" key="6">
    <source>
        <dbReference type="PROSITE" id="PS50011"/>
    </source>
</evidence>
<dbReference type="PROSITE" id="PS00107">
    <property type="entry name" value="PROTEIN_KINASE_ATP"/>
    <property type="match status" value="1"/>
</dbReference>
<organism evidence="7 8">
    <name type="scientific">Ignelater luminosus</name>
    <name type="common">Cucubano</name>
    <name type="synonym">Pyrophorus luminosus</name>
    <dbReference type="NCBI Taxonomy" id="2038154"/>
    <lineage>
        <taxon>Eukaryota</taxon>
        <taxon>Metazoa</taxon>
        <taxon>Ecdysozoa</taxon>
        <taxon>Arthropoda</taxon>
        <taxon>Hexapoda</taxon>
        <taxon>Insecta</taxon>
        <taxon>Pterygota</taxon>
        <taxon>Neoptera</taxon>
        <taxon>Endopterygota</taxon>
        <taxon>Coleoptera</taxon>
        <taxon>Polyphaga</taxon>
        <taxon>Elateriformia</taxon>
        <taxon>Elateroidea</taxon>
        <taxon>Elateridae</taxon>
        <taxon>Agrypninae</taxon>
        <taxon>Pyrophorini</taxon>
        <taxon>Ignelater</taxon>
    </lineage>
</organism>
<dbReference type="PROSITE" id="PS50011">
    <property type="entry name" value="PROTEIN_KINASE_DOM"/>
    <property type="match status" value="1"/>
</dbReference>
<dbReference type="CDD" id="cd14046">
    <property type="entry name" value="STKc_EIF2AK4_GCN2_rpt2"/>
    <property type="match status" value="1"/>
</dbReference>
<keyword evidence="8" id="KW-1185">Reference proteome</keyword>
<dbReference type="GO" id="GO:1990625">
    <property type="term" value="P:negative regulation of cytoplasmic translational initiation in response to stress"/>
    <property type="evidence" value="ECO:0007669"/>
    <property type="project" value="TreeGrafter"/>
</dbReference>
<dbReference type="InterPro" id="IPR045864">
    <property type="entry name" value="aa-tRNA-synth_II/BPL/LPL"/>
</dbReference>
<dbReference type="PANTHER" id="PTHR11042:SF136">
    <property type="entry name" value="EIF-2-ALPHA KINASE GCN2"/>
    <property type="match status" value="1"/>
</dbReference>
<evidence type="ECO:0000256" key="2">
    <source>
        <dbReference type="ARBA" id="ARBA00022741"/>
    </source>
</evidence>
<evidence type="ECO:0000256" key="3">
    <source>
        <dbReference type="ARBA" id="ARBA00022777"/>
    </source>
</evidence>
<dbReference type="SUPFAM" id="SSF55681">
    <property type="entry name" value="Class II aaRS and biotin synthetases"/>
    <property type="match status" value="1"/>
</dbReference>
<feature type="binding site" evidence="5">
    <location>
        <position position="317"/>
    </location>
    <ligand>
        <name>ATP</name>
        <dbReference type="ChEBI" id="CHEBI:30616"/>
    </ligand>
</feature>
<dbReference type="PANTHER" id="PTHR11042">
    <property type="entry name" value="EUKARYOTIC TRANSLATION INITIATION FACTOR 2-ALPHA KINASE EIF2-ALPHA KINASE -RELATED"/>
    <property type="match status" value="1"/>
</dbReference>
<dbReference type="InterPro" id="IPR017441">
    <property type="entry name" value="Protein_kinase_ATP_BS"/>
</dbReference>
<keyword evidence="3" id="KW-0418">Kinase</keyword>
<evidence type="ECO:0000313" key="7">
    <source>
        <dbReference type="EMBL" id="KAF2900563.1"/>
    </source>
</evidence>
<sequence length="1248" mass="144735">MQVDKIWTYGNDACRNHPSPKQIKFIVNESERLILRGKCFRHMRKWVLYNGMDVETGKLFIVKERSFFSLNENAKEEIEQKLQSLIQLRHTNLIELLSYTCEYVESEKKWVFYILQEFVFGIDCLTLFTTLFSIPADTLRYIAKDILKAFEFLEENDIDCITLHYSSVYFDNNTGIVKLINYDIEELEKDLSIFVDKEYINISDFGFLLLSLIGEEPDESGTYEMPRTDCWNIKGFIEMCIDRYDNRIELFSRSYLVEQLSDVEIVETADVNKCDTLERSQSRVELEFETIELLGKGGFGKVYKVRQKLDGALYALKKVKLEHNNENSNKKIIREVRLLSRLNHENIVRYYNSWRDMEDVSDSSGDETDSSNLDDLYTNQTELLKSSTEEVFYLESSTNEINSDDCIIFANTDDIDEDSENDKQILVGNKSLIEQKPGQVLCIQMEFCERRTLRTAIDKGELVGSVSWNYPRICKYLREIVEGLVYIHGQGIIHRDLNPMNIFLDSKDHVKIGDFGLATTNIRYKREMLIQNRQVDEIDATTSKTASGSSTSQVGTALYKAPELLRLNHVYDDKLDMYSLGIILFEMCYQKPETESERITVLMRLRDERIFFPSNFNSIAFSKEQEIIKKLLNHNVEDRPTSKQLLRNIPPIVEEEKQEEMFKHVLEHPYSKLYRVLMECCFNQSNNYSHDIIVNGFQDVPNLNFMETLIKIFKTHGGKHFSVPHIMSQKGCSDNCTTCLKLMTQSGTIVSLSCNSRMPFIRYIAEPANDITWIRRFSVERVSAANIYECAFDIITPIDLRKSRNFLPDAEILLILNEIRDSFHKLDPKSFCINLNHSSLIGAIFLECNVTRLLDIPFVVKVLKTTRGIRRKTLLSLYIPETYIKLCKVLDTSYTLPKLRSILNSFFTSDYRRSLARSAIEELENIISLSRRLGVTCDIKISPGLLLRFENYSGVLINFLYNSRRNMYLLGIGGRYDEVIQKVQTSLNAIESSIKCGIGISIYPENLCKILEAEGENHVNVNVAVCYFSKKSAINREMEILKKLWSAEIPCTFIKPYNRKHVKNLCKKHNLLFAIILQSKDKECIILAEWKDNWTVWEERLVTIENALQILKHAKNRVSLSLLRRVDTPPHIISLHKQELGLFGRIKVTNDVGRQTSICRDRLNGSTVVIIVDTEITLVMKAVNLMTSRWFDKNFMDNLNNLLSSSFPQNGDDLYQICDTVYKEKQNQGDLNVIFYDVIHRISFIHCV</sequence>
<proteinExistence type="predicted"/>
<name>A0A8K0D6Y0_IGNLU</name>
<evidence type="ECO:0000256" key="1">
    <source>
        <dbReference type="ARBA" id="ARBA00022679"/>
    </source>
</evidence>
<dbReference type="GO" id="GO:0005829">
    <property type="term" value="C:cytosol"/>
    <property type="evidence" value="ECO:0007669"/>
    <property type="project" value="TreeGrafter"/>
</dbReference>
<dbReference type="Pfam" id="PF00069">
    <property type="entry name" value="Pkinase"/>
    <property type="match status" value="2"/>
</dbReference>
<dbReference type="GO" id="GO:0005634">
    <property type="term" value="C:nucleus"/>
    <property type="evidence" value="ECO:0007669"/>
    <property type="project" value="TreeGrafter"/>
</dbReference>
<dbReference type="GO" id="GO:0005524">
    <property type="term" value="F:ATP binding"/>
    <property type="evidence" value="ECO:0007669"/>
    <property type="project" value="UniProtKB-UniRule"/>
</dbReference>
<dbReference type="Gene3D" id="3.30.200.20">
    <property type="entry name" value="Phosphorylase Kinase, domain 1"/>
    <property type="match status" value="1"/>
</dbReference>
<dbReference type="InterPro" id="IPR000719">
    <property type="entry name" value="Prot_kinase_dom"/>
</dbReference>
<evidence type="ECO:0000313" key="8">
    <source>
        <dbReference type="Proteomes" id="UP000801492"/>
    </source>
</evidence>